<dbReference type="InterPro" id="IPR014032">
    <property type="entry name" value="Peptidase_A24A_bac"/>
</dbReference>
<dbReference type="InterPro" id="IPR000045">
    <property type="entry name" value="Prepilin_IV_endopep_pep"/>
</dbReference>
<dbReference type="GO" id="GO:0004190">
    <property type="term" value="F:aspartic-type endopeptidase activity"/>
    <property type="evidence" value="ECO:0007669"/>
    <property type="project" value="InterPro"/>
</dbReference>
<reference evidence="4" key="1">
    <citation type="submission" date="2018-06" db="EMBL/GenBank/DDBJ databases">
        <authorList>
            <person name="Zhirakovskaya E."/>
        </authorList>
    </citation>
    <scope>NUCLEOTIDE SEQUENCE</scope>
</reference>
<dbReference type="PANTHER" id="PTHR30487:SF0">
    <property type="entry name" value="PREPILIN LEADER PEPTIDASE_N-METHYLTRANSFERASE-RELATED"/>
    <property type="match status" value="1"/>
</dbReference>
<gene>
    <name evidence="4" type="ORF">MNBD_PLANCTO02-2096</name>
</gene>
<dbReference type="GO" id="GO:0006465">
    <property type="term" value="P:signal peptide processing"/>
    <property type="evidence" value="ECO:0007669"/>
    <property type="project" value="TreeGrafter"/>
</dbReference>
<feature type="transmembrane region" description="Helical" evidence="2">
    <location>
        <begin position="37"/>
        <end position="55"/>
    </location>
</feature>
<feature type="domain" description="Prepilin type IV endopeptidase peptidase" evidence="3">
    <location>
        <begin position="15"/>
        <end position="123"/>
    </location>
</feature>
<dbReference type="EMBL" id="UOGL01000135">
    <property type="protein sequence ID" value="VAX37651.1"/>
    <property type="molecule type" value="Genomic_DNA"/>
</dbReference>
<evidence type="ECO:0000256" key="2">
    <source>
        <dbReference type="SAM" id="Phobius"/>
    </source>
</evidence>
<proteinExistence type="inferred from homology"/>
<name>A0A3B1DFL2_9ZZZZ</name>
<protein>
    <recommendedName>
        <fullName evidence="3">Prepilin type IV endopeptidase peptidase domain-containing protein</fullName>
    </recommendedName>
</protein>
<keyword evidence="2" id="KW-0472">Membrane</keyword>
<feature type="transmembrane region" description="Helical" evidence="2">
    <location>
        <begin position="171"/>
        <end position="190"/>
    </location>
</feature>
<dbReference type="Gene3D" id="1.20.120.1220">
    <property type="match status" value="1"/>
</dbReference>
<feature type="transmembrane region" description="Helical" evidence="2">
    <location>
        <begin position="61"/>
        <end position="85"/>
    </location>
</feature>
<evidence type="ECO:0000259" key="3">
    <source>
        <dbReference type="Pfam" id="PF01478"/>
    </source>
</evidence>
<organism evidence="4">
    <name type="scientific">hydrothermal vent metagenome</name>
    <dbReference type="NCBI Taxonomy" id="652676"/>
    <lineage>
        <taxon>unclassified sequences</taxon>
        <taxon>metagenomes</taxon>
        <taxon>ecological metagenomes</taxon>
    </lineage>
</organism>
<accession>A0A3B1DFL2</accession>
<dbReference type="PANTHER" id="PTHR30487">
    <property type="entry name" value="TYPE 4 PREPILIN-LIKE PROTEINS LEADER PEPTIDE-PROCESSING ENZYME"/>
    <property type="match status" value="1"/>
</dbReference>
<keyword evidence="2" id="KW-0812">Transmembrane</keyword>
<sequence length="196" mass="21699">MLEPNLKLILFFSFVGLFTIAASVFDFRFRKIPNKLTIPMFLLGLIFKVSFNGWSGSGETGFLHAGLSDALLAFSVGFGTLFLLWMIGGGGGGDVKLMGALSVWLGFQLTLYVMIISTVFVLIGTSLVVFTSVLTRGIWKTKNKYVANSEKENKKKKAPKETVGDRKQRRIMAYAIPIALATWAVLIWQTTQPIIH</sequence>
<keyword evidence="2" id="KW-1133">Transmembrane helix</keyword>
<feature type="transmembrane region" description="Helical" evidence="2">
    <location>
        <begin position="121"/>
        <end position="139"/>
    </location>
</feature>
<dbReference type="InterPro" id="IPR050882">
    <property type="entry name" value="Prepilin_peptidase/N-MTase"/>
</dbReference>
<dbReference type="PRINTS" id="PR00864">
    <property type="entry name" value="PREPILNPTASE"/>
</dbReference>
<evidence type="ECO:0000313" key="4">
    <source>
        <dbReference type="EMBL" id="VAX37651.1"/>
    </source>
</evidence>
<dbReference type="Pfam" id="PF01478">
    <property type="entry name" value="Peptidase_A24"/>
    <property type="match status" value="1"/>
</dbReference>
<comment type="similarity">
    <text evidence="1">Belongs to the peptidase A24 family.</text>
</comment>
<feature type="transmembrane region" description="Helical" evidence="2">
    <location>
        <begin position="6"/>
        <end position="25"/>
    </location>
</feature>
<dbReference type="GO" id="GO:0005886">
    <property type="term" value="C:plasma membrane"/>
    <property type="evidence" value="ECO:0007669"/>
    <property type="project" value="TreeGrafter"/>
</dbReference>
<evidence type="ECO:0000256" key="1">
    <source>
        <dbReference type="ARBA" id="ARBA00005801"/>
    </source>
</evidence>
<dbReference type="AlphaFoldDB" id="A0A3B1DFL2"/>